<organism evidence="8 9">
    <name type="scientific">Acidithiobacillus ferriphilus</name>
    <dbReference type="NCBI Taxonomy" id="1689834"/>
    <lineage>
        <taxon>Bacteria</taxon>
        <taxon>Pseudomonadati</taxon>
        <taxon>Pseudomonadota</taxon>
        <taxon>Acidithiobacillia</taxon>
        <taxon>Acidithiobacillales</taxon>
        <taxon>Acidithiobacillaceae</taxon>
        <taxon>Acidithiobacillus</taxon>
    </lineage>
</organism>
<feature type="non-terminal residue" evidence="8">
    <location>
        <position position="225"/>
    </location>
</feature>
<keyword evidence="4 6" id="KW-1133">Transmembrane helix</keyword>
<evidence type="ECO:0000256" key="2">
    <source>
        <dbReference type="ARBA" id="ARBA00022692"/>
    </source>
</evidence>
<dbReference type="RefSeq" id="WP_325801567.1">
    <property type="nucleotide sequence ID" value="NZ_JAQGFR010000295.1"/>
</dbReference>
<evidence type="ECO:0000256" key="6">
    <source>
        <dbReference type="SAM" id="Phobius"/>
    </source>
</evidence>
<feature type="transmembrane region" description="Helical" evidence="6">
    <location>
        <begin position="106"/>
        <end position="127"/>
    </location>
</feature>
<protein>
    <submittedName>
        <fullName evidence="8">Cation diffusion facilitator family transporter</fullName>
    </submittedName>
</protein>
<feature type="domain" description="Cation efflux protein transmembrane" evidence="7">
    <location>
        <begin position="7"/>
        <end position="192"/>
    </location>
</feature>
<reference evidence="8 9" key="1">
    <citation type="submission" date="2022-11" db="EMBL/GenBank/DDBJ databases">
        <title>Comparative genomics analysis of Acidithiobacillus ferriphilus.</title>
        <authorList>
            <person name="Ma L."/>
        </authorList>
    </citation>
    <scope>NUCLEOTIDE SEQUENCE [LARGE SCALE GENOMIC DNA]</scope>
    <source>
        <strain evidence="8 9">DY15</strain>
    </source>
</reference>
<dbReference type="PANTHER" id="PTHR11562">
    <property type="entry name" value="CATION EFFLUX PROTEIN/ ZINC TRANSPORTER"/>
    <property type="match status" value="1"/>
</dbReference>
<sequence>FGRAFVIGIGLNTTYVVIEAFWGLAVHSTALLADASHNLGDVLGLAGAWLASWLSQRAPNTSYTYGLRRSSILAALANAIILLIVTGGIAWEAIQRLIHPVPTGGRVIMLVAIAGVFVNGVTAWLFMSGRKGDLNIRAAFLHMAADASLALGVAIAGAIIMATGWVRLDPTASLGISIVIVIGTWSLLRDSVTLALDGVPRSIDQRAVEAYLRALPGVSDIHDLH</sequence>
<dbReference type="EMBL" id="JAQGFR010000295">
    <property type="protein sequence ID" value="MEB8515382.1"/>
    <property type="molecule type" value="Genomic_DNA"/>
</dbReference>
<dbReference type="Pfam" id="PF01545">
    <property type="entry name" value="Cation_efflux"/>
    <property type="match status" value="1"/>
</dbReference>
<feature type="transmembrane region" description="Helical" evidence="6">
    <location>
        <begin position="72"/>
        <end position="94"/>
    </location>
</feature>
<dbReference type="NCBIfam" id="TIGR01297">
    <property type="entry name" value="CDF"/>
    <property type="match status" value="1"/>
</dbReference>
<keyword evidence="9" id="KW-1185">Reference proteome</keyword>
<keyword evidence="3" id="KW-0862">Zinc</keyword>
<gene>
    <name evidence="8" type="ORF">OW717_15205</name>
</gene>
<dbReference type="Proteomes" id="UP001308776">
    <property type="component" value="Unassembled WGS sequence"/>
</dbReference>
<evidence type="ECO:0000313" key="8">
    <source>
        <dbReference type="EMBL" id="MEB8515382.1"/>
    </source>
</evidence>
<name>A0ABU6FTZ6_9PROT</name>
<comment type="subcellular location">
    <subcellularLocation>
        <location evidence="1">Membrane</location>
        <topology evidence="1">Multi-pass membrane protein</topology>
    </subcellularLocation>
</comment>
<evidence type="ECO:0000256" key="4">
    <source>
        <dbReference type="ARBA" id="ARBA00022989"/>
    </source>
</evidence>
<dbReference type="PANTHER" id="PTHR11562:SF17">
    <property type="entry name" value="RE54080P-RELATED"/>
    <property type="match status" value="1"/>
</dbReference>
<feature type="non-terminal residue" evidence="8">
    <location>
        <position position="1"/>
    </location>
</feature>
<proteinExistence type="predicted"/>
<dbReference type="InterPro" id="IPR050681">
    <property type="entry name" value="CDF/SLC30A"/>
</dbReference>
<dbReference type="InterPro" id="IPR058533">
    <property type="entry name" value="Cation_efflux_TM"/>
</dbReference>
<evidence type="ECO:0000313" key="9">
    <source>
        <dbReference type="Proteomes" id="UP001308776"/>
    </source>
</evidence>
<keyword evidence="5 6" id="KW-0472">Membrane</keyword>
<dbReference type="SUPFAM" id="SSF161111">
    <property type="entry name" value="Cation efflux protein transmembrane domain-like"/>
    <property type="match status" value="1"/>
</dbReference>
<evidence type="ECO:0000256" key="5">
    <source>
        <dbReference type="ARBA" id="ARBA00023136"/>
    </source>
</evidence>
<evidence type="ECO:0000256" key="1">
    <source>
        <dbReference type="ARBA" id="ARBA00004141"/>
    </source>
</evidence>
<keyword evidence="3" id="KW-0864">Zinc transport</keyword>
<keyword evidence="3" id="KW-0813">Transport</keyword>
<dbReference type="Gene3D" id="1.20.1510.10">
    <property type="entry name" value="Cation efflux protein transmembrane domain"/>
    <property type="match status" value="1"/>
</dbReference>
<dbReference type="InterPro" id="IPR002524">
    <property type="entry name" value="Cation_efflux"/>
</dbReference>
<keyword evidence="2 6" id="KW-0812">Transmembrane</keyword>
<feature type="transmembrane region" description="Helical" evidence="6">
    <location>
        <begin position="139"/>
        <end position="165"/>
    </location>
</feature>
<accession>A0ABU6FTZ6</accession>
<evidence type="ECO:0000256" key="3">
    <source>
        <dbReference type="ARBA" id="ARBA00022906"/>
    </source>
</evidence>
<dbReference type="InterPro" id="IPR027469">
    <property type="entry name" value="Cation_efflux_TMD_sf"/>
</dbReference>
<feature type="transmembrane region" description="Helical" evidence="6">
    <location>
        <begin position="171"/>
        <end position="188"/>
    </location>
</feature>
<keyword evidence="3" id="KW-0406">Ion transport</keyword>
<evidence type="ECO:0000259" key="7">
    <source>
        <dbReference type="Pfam" id="PF01545"/>
    </source>
</evidence>
<comment type="caution">
    <text evidence="8">The sequence shown here is derived from an EMBL/GenBank/DDBJ whole genome shotgun (WGS) entry which is preliminary data.</text>
</comment>